<sequence length="383" mass="41613">MSRRDPLADIRVLDLSRLIPGALASRKLADLGADVVKVEQPGRGDYLRQVRPIIGGASVWHHLLNRGKRSIALDLLSASGLEQFNRLVAKADVLIESARPGRWKQLGLDLDAVRRRHPALVVCSISGFGQTGPWRDLPSHGKNMDALAGVMPIVDDGQSAPRMSLGLYASLGSEAAGLNAAFAILAAVHGARSSGTGAWLDISCWDSAVEMNRAAMAIQAATGASFEQQRGEAPLYALYRTSDDGLVLFAAIEFKFFERFCVGIGRPDLLTEWRSDGELDFGDDGLRNTLEPIFAERTASQWQQHFLDWDVTGCQVMDPRRLLGEPHLAERGLLIDGEPGLPPTVLDPVRFADSGERVGTGRRPAPELGADEAVVLHEWLETT</sequence>
<organism evidence="1 2">
    <name type="scientific">[Mycobacterium] vasticus</name>
    <dbReference type="NCBI Taxonomy" id="2875777"/>
    <lineage>
        <taxon>Bacteria</taxon>
        <taxon>Bacillati</taxon>
        <taxon>Actinomycetota</taxon>
        <taxon>Actinomycetes</taxon>
        <taxon>Mycobacteriales</taxon>
        <taxon>Mycobacteriaceae</taxon>
        <taxon>Mycolicibacter</taxon>
    </lineage>
</organism>
<name>A0ABU5YYT1_9MYCO</name>
<evidence type="ECO:0000313" key="2">
    <source>
        <dbReference type="Proteomes" id="UP001299283"/>
    </source>
</evidence>
<dbReference type="PANTHER" id="PTHR48228:SF5">
    <property type="entry name" value="ALPHA-METHYLACYL-COA RACEMASE"/>
    <property type="match status" value="1"/>
</dbReference>
<gene>
    <name evidence="1" type="ORF">K5L39_13940</name>
</gene>
<protein>
    <submittedName>
        <fullName evidence="1">CaiB/BaiF CoA-transferase family protein</fullName>
    </submittedName>
</protein>
<dbReference type="Gene3D" id="3.30.1540.10">
    <property type="entry name" value="formyl-coa transferase, domain 3"/>
    <property type="match status" value="1"/>
</dbReference>
<keyword evidence="2" id="KW-1185">Reference proteome</keyword>
<comment type="caution">
    <text evidence="1">The sequence shown here is derived from an EMBL/GenBank/DDBJ whole genome shotgun (WGS) entry which is preliminary data.</text>
</comment>
<dbReference type="SUPFAM" id="SSF89796">
    <property type="entry name" value="CoA-transferase family III (CaiB/BaiF)"/>
    <property type="match status" value="1"/>
</dbReference>
<evidence type="ECO:0000313" key="1">
    <source>
        <dbReference type="EMBL" id="MEB3070287.1"/>
    </source>
</evidence>
<dbReference type="RefSeq" id="WP_225398660.1">
    <property type="nucleotide sequence ID" value="NZ_JAYJJQ010000012.1"/>
</dbReference>
<dbReference type="Proteomes" id="UP001299283">
    <property type="component" value="Unassembled WGS sequence"/>
</dbReference>
<dbReference type="Gene3D" id="3.40.50.10540">
    <property type="entry name" value="Crotonobetainyl-coa:carnitine coa-transferase, domain 1"/>
    <property type="match status" value="1"/>
</dbReference>
<proteinExistence type="predicted"/>
<dbReference type="Pfam" id="PF02515">
    <property type="entry name" value="CoA_transf_3"/>
    <property type="match status" value="1"/>
</dbReference>
<dbReference type="InterPro" id="IPR050509">
    <property type="entry name" value="CoA-transferase_III"/>
</dbReference>
<reference evidence="1 2" key="1">
    <citation type="submission" date="2023-12" db="EMBL/GenBank/DDBJ databases">
        <title>Description of new species of Mycobacterium terrae complex isolated from sewage at the Sao Paulo Zoological Park Foundation in Brazil.</title>
        <authorList>
            <person name="Romagnoli C.L."/>
            <person name="Conceicao E.C."/>
            <person name="Machado E."/>
            <person name="Barreto L.B.P.F."/>
            <person name="Sharma A."/>
            <person name="Silva N.M."/>
            <person name="Marques L.E."/>
            <person name="Juliana M.A."/>
            <person name="Lourenco M.C.S."/>
            <person name="Digiampietri L.A."/>
            <person name="Suffys P.N."/>
            <person name="Viana-Niero C."/>
        </authorList>
    </citation>
    <scope>NUCLEOTIDE SEQUENCE [LARGE SCALE GENOMIC DNA]</scope>
    <source>
        <strain evidence="1 2">MYC017</strain>
    </source>
</reference>
<dbReference type="EMBL" id="JAYJJQ010000012">
    <property type="protein sequence ID" value="MEB3070287.1"/>
    <property type="molecule type" value="Genomic_DNA"/>
</dbReference>
<dbReference type="InterPro" id="IPR023606">
    <property type="entry name" value="CoA-Trfase_III_dom_1_sf"/>
</dbReference>
<dbReference type="InterPro" id="IPR044855">
    <property type="entry name" value="CoA-Trfase_III_dom3_sf"/>
</dbReference>
<dbReference type="InterPro" id="IPR003673">
    <property type="entry name" value="CoA-Trfase_fam_III"/>
</dbReference>
<accession>A0ABU5YYT1</accession>
<dbReference type="PANTHER" id="PTHR48228">
    <property type="entry name" value="SUCCINYL-COA--D-CITRAMALATE COA-TRANSFERASE"/>
    <property type="match status" value="1"/>
</dbReference>